<comment type="caution">
    <text evidence="1">The sequence shown here is derived from an EMBL/GenBank/DDBJ whole genome shotgun (WGS) entry which is preliminary data.</text>
</comment>
<sequence length="375" mass="39675">MAARAVPATLASDAARRGIHDELLVGGRGVNRYVSRVNFDNLPILKAEQGPLVWFNTYIDLDPITAADVFTFTPGFAGAYEQMRFVTEVAGTGSSSAITFNIEIGSTNVSGGTLVLILADTSSVGEVGAASSAVTGNNVFTSTDVLTLEAATVTDFTAGEGIIQIGLRPASNNAAPYEIAGTNMTAALVTWDTEGGIKLATATADNDQAILSPNTDVPFHAHAAAIWQSDDEPAFECLLRTDALITCEIWAGMRETAAVLLVTDDDKYGFMYDDQVNSGTWGLATSIAGTDVVIDSGITVVADTWYQLAAFVDDNRFVHWYIGVGLEPKLRFVGTSASAVKTAETDQNPFVGVQDNTGAAKLIRASWIEASKRLK</sequence>
<name>A0A0F9U7A3_9ZZZZ</name>
<dbReference type="EMBL" id="LAZR01000816">
    <property type="protein sequence ID" value="KKN57161.1"/>
    <property type="molecule type" value="Genomic_DNA"/>
</dbReference>
<dbReference type="AlphaFoldDB" id="A0A0F9U7A3"/>
<accession>A0A0F9U7A3</accession>
<organism evidence="1">
    <name type="scientific">marine sediment metagenome</name>
    <dbReference type="NCBI Taxonomy" id="412755"/>
    <lineage>
        <taxon>unclassified sequences</taxon>
        <taxon>metagenomes</taxon>
        <taxon>ecological metagenomes</taxon>
    </lineage>
</organism>
<reference evidence="1" key="1">
    <citation type="journal article" date="2015" name="Nature">
        <title>Complex archaea that bridge the gap between prokaryotes and eukaryotes.</title>
        <authorList>
            <person name="Spang A."/>
            <person name="Saw J.H."/>
            <person name="Jorgensen S.L."/>
            <person name="Zaremba-Niedzwiedzka K."/>
            <person name="Martijn J."/>
            <person name="Lind A.E."/>
            <person name="van Eijk R."/>
            <person name="Schleper C."/>
            <person name="Guy L."/>
            <person name="Ettema T.J."/>
        </authorList>
    </citation>
    <scope>NUCLEOTIDE SEQUENCE</scope>
</reference>
<proteinExistence type="predicted"/>
<gene>
    <name evidence="1" type="ORF">LCGC14_0564890</name>
</gene>
<evidence type="ECO:0000313" key="1">
    <source>
        <dbReference type="EMBL" id="KKN57161.1"/>
    </source>
</evidence>
<protein>
    <submittedName>
        <fullName evidence="1">Uncharacterized protein</fullName>
    </submittedName>
</protein>